<feature type="domain" description="PhoU" evidence="1">
    <location>
        <begin position="97"/>
        <end position="141"/>
    </location>
</feature>
<name>A0ABD5B102_STACR</name>
<comment type="caution">
    <text evidence="2">The sequence shown here is derived from an EMBL/GenBank/DDBJ whole genome shotgun (WGS) entry which is preliminary data.</text>
</comment>
<dbReference type="EMBL" id="JAVGJF010000543">
    <property type="protein sequence ID" value="MDQ7176899.1"/>
    <property type="molecule type" value="Genomic_DNA"/>
</dbReference>
<proteinExistence type="predicted"/>
<dbReference type="InterPro" id="IPR026022">
    <property type="entry name" value="PhoU_dom"/>
</dbReference>
<dbReference type="RefSeq" id="WP_308891542.1">
    <property type="nucleotide sequence ID" value="NZ_JAVGJF010000543.1"/>
</dbReference>
<dbReference type="SUPFAM" id="SSF109755">
    <property type="entry name" value="PhoU-like"/>
    <property type="match status" value="1"/>
</dbReference>
<accession>A0ABD5B102</accession>
<dbReference type="InterPro" id="IPR038078">
    <property type="entry name" value="PhoU-like_sf"/>
</dbReference>
<dbReference type="Gene3D" id="1.20.58.220">
    <property type="entry name" value="Phosphate transport system protein phou homolog 2, domain 2"/>
    <property type="match status" value="1"/>
</dbReference>
<organism evidence="2 3">
    <name type="scientific">Staphylococcus chromogenes</name>
    <name type="common">Staphylococcus hyicus subsp. chromogenes</name>
    <dbReference type="NCBI Taxonomy" id="46126"/>
    <lineage>
        <taxon>Bacteria</taxon>
        <taxon>Bacillati</taxon>
        <taxon>Bacillota</taxon>
        <taxon>Bacilli</taxon>
        <taxon>Bacillales</taxon>
        <taxon>Staphylococcaceae</taxon>
        <taxon>Staphylococcus</taxon>
    </lineage>
</organism>
<dbReference type="NCBIfam" id="TIGR02135">
    <property type="entry name" value="phoU_full"/>
    <property type="match status" value="1"/>
</dbReference>
<sequence>VYDMIQQSIKVLSDKDVTHARQVIRRDEDINKLESDINEKVVLLITRQQPIAKDLRFMISTLKIASEFERMGDNAANIAKIRTRAQFTDHYIMMRLEAMGHLSMLMLKDLKEATRHNDLELVKEIIERDIDIDDLYKQIINTT</sequence>
<dbReference type="Proteomes" id="UP001240157">
    <property type="component" value="Unassembled WGS sequence"/>
</dbReference>
<reference evidence="2 3" key="1">
    <citation type="submission" date="2023-08" db="EMBL/GenBank/DDBJ databases">
        <title>Whole genome sequencing of Staphylococcus chromogenes NNSch 2386.</title>
        <authorList>
            <person name="Kropotov V.S."/>
            <person name="Boriskina E.V."/>
            <person name="Gordinskaya N.A."/>
            <person name="Shkurkina I.S."/>
            <person name="Kryazhev D.V."/>
            <person name="Alekseeva A.E."/>
            <person name="Makhova M.A."/>
        </authorList>
    </citation>
    <scope>NUCLEOTIDE SEQUENCE [LARGE SCALE GENOMIC DNA]</scope>
    <source>
        <strain evidence="2 3">NNSch 2386</strain>
    </source>
</reference>
<dbReference type="PANTHER" id="PTHR42930:SF3">
    <property type="entry name" value="PHOSPHATE-SPECIFIC TRANSPORT SYSTEM ACCESSORY PROTEIN PHOU"/>
    <property type="match status" value="1"/>
</dbReference>
<evidence type="ECO:0000313" key="3">
    <source>
        <dbReference type="Proteomes" id="UP001240157"/>
    </source>
</evidence>
<dbReference type="PANTHER" id="PTHR42930">
    <property type="entry name" value="PHOSPHATE-SPECIFIC TRANSPORT SYSTEM ACCESSORY PROTEIN PHOU"/>
    <property type="match status" value="1"/>
</dbReference>
<dbReference type="AlphaFoldDB" id="A0ABD5B102"/>
<feature type="non-terminal residue" evidence="2">
    <location>
        <position position="1"/>
    </location>
</feature>
<dbReference type="InterPro" id="IPR028366">
    <property type="entry name" value="PhoU"/>
</dbReference>
<dbReference type="Pfam" id="PF01895">
    <property type="entry name" value="PhoU"/>
    <property type="match status" value="2"/>
</dbReference>
<evidence type="ECO:0000259" key="1">
    <source>
        <dbReference type="Pfam" id="PF01895"/>
    </source>
</evidence>
<feature type="domain" description="PhoU" evidence="1">
    <location>
        <begin position="1"/>
        <end position="80"/>
    </location>
</feature>
<protein>
    <submittedName>
        <fullName evidence="2">Phosphate signaling complex protein PhoU</fullName>
    </submittedName>
</protein>
<evidence type="ECO:0000313" key="2">
    <source>
        <dbReference type="EMBL" id="MDQ7176899.1"/>
    </source>
</evidence>
<feature type="non-terminal residue" evidence="2">
    <location>
        <position position="143"/>
    </location>
</feature>
<gene>
    <name evidence="2" type="primary">phoU</name>
    <name evidence="2" type="ORF">RCF65_13125</name>
</gene>